<dbReference type="EMBL" id="AP022569">
    <property type="protein sequence ID" value="BBX47975.1"/>
    <property type="molecule type" value="Genomic_DNA"/>
</dbReference>
<name>A0A7I7L0V2_9MYCO</name>
<protein>
    <recommendedName>
        <fullName evidence="4">Transmembrane protein</fullName>
    </recommendedName>
</protein>
<keyword evidence="1" id="KW-0472">Membrane</keyword>
<evidence type="ECO:0000313" key="2">
    <source>
        <dbReference type="EMBL" id="BBX47975.1"/>
    </source>
</evidence>
<evidence type="ECO:0000313" key="3">
    <source>
        <dbReference type="Proteomes" id="UP000465866"/>
    </source>
</evidence>
<keyword evidence="1" id="KW-0812">Transmembrane</keyword>
<proteinExistence type="predicted"/>
<dbReference type="AlphaFoldDB" id="A0A7I7L0V2"/>
<organism evidence="2 3">
    <name type="scientific">Mycobacterium cookii</name>
    <dbReference type="NCBI Taxonomy" id="1775"/>
    <lineage>
        <taxon>Bacteria</taxon>
        <taxon>Bacillati</taxon>
        <taxon>Actinomycetota</taxon>
        <taxon>Actinomycetes</taxon>
        <taxon>Mycobacteriales</taxon>
        <taxon>Mycobacteriaceae</taxon>
        <taxon>Mycobacterium</taxon>
    </lineage>
</organism>
<feature type="transmembrane region" description="Helical" evidence="1">
    <location>
        <begin position="61"/>
        <end position="82"/>
    </location>
</feature>
<reference evidence="2 3" key="1">
    <citation type="journal article" date="2019" name="Emerg. Microbes Infect.">
        <title>Comprehensive subspecies identification of 175 nontuberculous mycobacteria species based on 7547 genomic profiles.</title>
        <authorList>
            <person name="Matsumoto Y."/>
            <person name="Kinjo T."/>
            <person name="Motooka D."/>
            <person name="Nabeya D."/>
            <person name="Jung N."/>
            <person name="Uechi K."/>
            <person name="Horii T."/>
            <person name="Iida T."/>
            <person name="Fujita J."/>
            <person name="Nakamura S."/>
        </authorList>
    </citation>
    <scope>NUCLEOTIDE SEQUENCE [LARGE SCALE GENOMIC DNA]</scope>
    <source>
        <strain evidence="2 3">JCM 12404</strain>
    </source>
</reference>
<dbReference type="RefSeq" id="WP_372512962.1">
    <property type="nucleotide sequence ID" value="NZ_AP022569.1"/>
</dbReference>
<feature type="transmembrane region" description="Helical" evidence="1">
    <location>
        <begin position="12"/>
        <end position="35"/>
    </location>
</feature>
<dbReference type="KEGG" id="mcoo:MCOO_39900"/>
<evidence type="ECO:0000256" key="1">
    <source>
        <dbReference type="SAM" id="Phobius"/>
    </source>
</evidence>
<keyword evidence="1" id="KW-1133">Transmembrane helix</keyword>
<evidence type="ECO:0008006" key="4">
    <source>
        <dbReference type="Google" id="ProtNLM"/>
    </source>
</evidence>
<gene>
    <name evidence="2" type="ORF">MCOO_39900</name>
</gene>
<dbReference type="Proteomes" id="UP000465866">
    <property type="component" value="Chromosome"/>
</dbReference>
<keyword evidence="3" id="KW-1185">Reference proteome</keyword>
<sequence length="100" mass="10326">MSHLNHWFNYQASLKILIFGLILGSGLPALFALAVRAGAAGDGVMGSDGAAVKHKNPALTAISYAIYALALVAVIVGVLYVARDFIGARTGLYILGAKPA</sequence>
<accession>A0A7I7L0V2</accession>